<feature type="compositionally biased region" description="Polar residues" evidence="1">
    <location>
        <begin position="62"/>
        <end position="79"/>
    </location>
</feature>
<dbReference type="AlphaFoldDB" id="A0AAE1EBZ9"/>
<dbReference type="Proteomes" id="UP001283361">
    <property type="component" value="Unassembled WGS sequence"/>
</dbReference>
<protein>
    <submittedName>
        <fullName evidence="2">Uncharacterized protein</fullName>
    </submittedName>
</protein>
<reference evidence="2" key="1">
    <citation type="journal article" date="2023" name="G3 (Bethesda)">
        <title>A reference genome for the long-term kleptoplast-retaining sea slug Elysia crispata morphotype clarki.</title>
        <authorList>
            <person name="Eastman K.E."/>
            <person name="Pendleton A.L."/>
            <person name="Shaikh M.A."/>
            <person name="Suttiyut T."/>
            <person name="Ogas R."/>
            <person name="Tomko P."/>
            <person name="Gavelis G."/>
            <person name="Widhalm J.R."/>
            <person name="Wisecaver J.H."/>
        </authorList>
    </citation>
    <scope>NUCLEOTIDE SEQUENCE</scope>
    <source>
        <strain evidence="2">ECLA1</strain>
    </source>
</reference>
<name>A0AAE1EBZ9_9GAST</name>
<feature type="region of interest" description="Disordered" evidence="1">
    <location>
        <begin position="52"/>
        <end position="80"/>
    </location>
</feature>
<comment type="caution">
    <text evidence="2">The sequence shown here is derived from an EMBL/GenBank/DDBJ whole genome shotgun (WGS) entry which is preliminary data.</text>
</comment>
<sequence length="135" mass="14520">MITLPTSVYPKLNPETSKPSKSGPVPQGLPQPSIASRPGSVTALYSQSDRVCHSPLQPVGQGLSQPSTASRPGSVTALYSQGRPARRFTVRIKHQDLGGEVLIGGIVNGDHLVESHKTRHENRRASHWAREKGVT</sequence>
<accession>A0AAE1EBZ9</accession>
<evidence type="ECO:0000313" key="3">
    <source>
        <dbReference type="Proteomes" id="UP001283361"/>
    </source>
</evidence>
<proteinExistence type="predicted"/>
<gene>
    <name evidence="2" type="ORF">RRG08_029365</name>
</gene>
<evidence type="ECO:0000256" key="1">
    <source>
        <dbReference type="SAM" id="MobiDB-lite"/>
    </source>
</evidence>
<feature type="region of interest" description="Disordered" evidence="1">
    <location>
        <begin position="1"/>
        <end position="39"/>
    </location>
</feature>
<evidence type="ECO:0000313" key="2">
    <source>
        <dbReference type="EMBL" id="KAK3801105.1"/>
    </source>
</evidence>
<keyword evidence="3" id="KW-1185">Reference proteome</keyword>
<organism evidence="2 3">
    <name type="scientific">Elysia crispata</name>
    <name type="common">lettuce slug</name>
    <dbReference type="NCBI Taxonomy" id="231223"/>
    <lineage>
        <taxon>Eukaryota</taxon>
        <taxon>Metazoa</taxon>
        <taxon>Spiralia</taxon>
        <taxon>Lophotrochozoa</taxon>
        <taxon>Mollusca</taxon>
        <taxon>Gastropoda</taxon>
        <taxon>Heterobranchia</taxon>
        <taxon>Euthyneura</taxon>
        <taxon>Panpulmonata</taxon>
        <taxon>Sacoglossa</taxon>
        <taxon>Placobranchoidea</taxon>
        <taxon>Plakobranchidae</taxon>
        <taxon>Elysia</taxon>
    </lineage>
</organism>
<dbReference type="EMBL" id="JAWDGP010000365">
    <property type="protein sequence ID" value="KAK3801105.1"/>
    <property type="molecule type" value="Genomic_DNA"/>
</dbReference>